<name>A0A518K7F0_9BACT</name>
<dbReference type="Gene3D" id="3.90.220.20">
    <property type="entry name" value="DNA methylase specificity domains"/>
    <property type="match status" value="2"/>
</dbReference>
<evidence type="ECO:0000259" key="4">
    <source>
        <dbReference type="Pfam" id="PF01420"/>
    </source>
</evidence>
<evidence type="ECO:0000256" key="3">
    <source>
        <dbReference type="ARBA" id="ARBA00023125"/>
    </source>
</evidence>
<keyword evidence="3" id="KW-0238">DNA-binding</keyword>
<reference evidence="5 6" key="1">
    <citation type="submission" date="2019-02" db="EMBL/GenBank/DDBJ databases">
        <title>Deep-cultivation of Planctomycetes and their phenomic and genomic characterization uncovers novel biology.</title>
        <authorList>
            <person name="Wiegand S."/>
            <person name="Jogler M."/>
            <person name="Boedeker C."/>
            <person name="Pinto D."/>
            <person name="Vollmers J."/>
            <person name="Rivas-Marin E."/>
            <person name="Kohn T."/>
            <person name="Peeters S.H."/>
            <person name="Heuer A."/>
            <person name="Rast P."/>
            <person name="Oberbeckmann S."/>
            <person name="Bunk B."/>
            <person name="Jeske O."/>
            <person name="Meyerdierks A."/>
            <person name="Storesund J.E."/>
            <person name="Kallscheuer N."/>
            <person name="Luecker S."/>
            <person name="Lage O.M."/>
            <person name="Pohl T."/>
            <person name="Merkel B.J."/>
            <person name="Hornburger P."/>
            <person name="Mueller R.-W."/>
            <person name="Bruemmer F."/>
            <person name="Labrenz M."/>
            <person name="Spormann A.M."/>
            <person name="Op den Camp H."/>
            <person name="Overmann J."/>
            <person name="Amann R."/>
            <person name="Jetten M.S.M."/>
            <person name="Mascher T."/>
            <person name="Medema M.H."/>
            <person name="Devos D.P."/>
            <person name="Kaster A.-K."/>
            <person name="Ovreas L."/>
            <person name="Rohde M."/>
            <person name="Galperin M.Y."/>
            <person name="Jogler C."/>
        </authorList>
    </citation>
    <scope>NUCLEOTIDE SEQUENCE [LARGE SCALE GENOMIC DNA]</scope>
    <source>
        <strain evidence="5 6">Spa11</strain>
    </source>
</reference>
<dbReference type="GO" id="GO:0009307">
    <property type="term" value="P:DNA restriction-modification system"/>
    <property type="evidence" value="ECO:0007669"/>
    <property type="project" value="UniProtKB-KW"/>
</dbReference>
<dbReference type="PANTHER" id="PTHR30408">
    <property type="entry name" value="TYPE-1 RESTRICTION ENZYME ECOKI SPECIFICITY PROTEIN"/>
    <property type="match status" value="1"/>
</dbReference>
<dbReference type="InterPro" id="IPR044946">
    <property type="entry name" value="Restrct_endonuc_typeI_TRD_sf"/>
</dbReference>
<keyword evidence="6" id="KW-1185">Reference proteome</keyword>
<evidence type="ECO:0000256" key="1">
    <source>
        <dbReference type="ARBA" id="ARBA00010923"/>
    </source>
</evidence>
<dbReference type="Proteomes" id="UP000316426">
    <property type="component" value="Chromosome"/>
</dbReference>
<accession>A0A518K7F0</accession>
<feature type="domain" description="Type I restriction modification DNA specificity" evidence="4">
    <location>
        <begin position="9"/>
        <end position="191"/>
    </location>
</feature>
<sequence>MLSSNGYPPEGWRVQALGDVADVRFSSIDKHTKSDETPVRLCNYMDVWKNAYIHNGLPFMEATATEEEIERFTLQADDVLITKDSETKDEIAEPSVVRQDAAGVVLGYHLGLLRPSPELAYGPFLAAQLRIPEFRAQFIKKAAGVTRYGLGLDVVRSAEVWLPPVPEQKLIAGALGAVDDAIELTENVIEQTRKLKEALVQNLLTDGLPGRHTEFVEVRLGDVFQPRKESGVDALPRVAVTMHNGLVNREEIERRMETNLRDDQHLLVRSGDIAYNMMRMWQGVFGLAEFDCLVSPAYVVVEPTGGLRSDYAAHLFKLPATIRRFHLFSQGLTEDRLRLYFEQFAPIKVSIPRSVDDQARIVELLATLDYRIASQSDELTQLTEAKSALSQALLTGQVRVPTVEVASA</sequence>
<dbReference type="RefSeq" id="WP_145111220.1">
    <property type="nucleotide sequence ID" value="NZ_CP036349.1"/>
</dbReference>
<organism evidence="5 6">
    <name type="scientific">Botrimarina mediterranea</name>
    <dbReference type="NCBI Taxonomy" id="2528022"/>
    <lineage>
        <taxon>Bacteria</taxon>
        <taxon>Pseudomonadati</taxon>
        <taxon>Planctomycetota</taxon>
        <taxon>Planctomycetia</taxon>
        <taxon>Pirellulales</taxon>
        <taxon>Lacipirellulaceae</taxon>
        <taxon>Botrimarina</taxon>
    </lineage>
</organism>
<dbReference type="KEGG" id="bmei:Spa11_19210"/>
<protein>
    <submittedName>
        <fullName evidence="5">EcoKI restriction-modification system protein HsdS</fullName>
    </submittedName>
</protein>
<gene>
    <name evidence="5" type="ORF">Spa11_19210</name>
</gene>
<dbReference type="InterPro" id="IPR000055">
    <property type="entry name" value="Restrct_endonuc_typeI_TRD"/>
</dbReference>
<dbReference type="EMBL" id="CP036349">
    <property type="protein sequence ID" value="QDV73722.1"/>
    <property type="molecule type" value="Genomic_DNA"/>
</dbReference>
<dbReference type="PANTHER" id="PTHR30408:SF12">
    <property type="entry name" value="TYPE I RESTRICTION ENZYME MJAVIII SPECIFICITY SUBUNIT"/>
    <property type="match status" value="1"/>
</dbReference>
<dbReference type="AlphaFoldDB" id="A0A518K7F0"/>
<dbReference type="GO" id="GO:0003677">
    <property type="term" value="F:DNA binding"/>
    <property type="evidence" value="ECO:0007669"/>
    <property type="project" value="UniProtKB-KW"/>
</dbReference>
<dbReference type="Pfam" id="PF01420">
    <property type="entry name" value="Methylase_S"/>
    <property type="match status" value="1"/>
</dbReference>
<evidence type="ECO:0000256" key="2">
    <source>
        <dbReference type="ARBA" id="ARBA00022747"/>
    </source>
</evidence>
<dbReference type="SUPFAM" id="SSF116734">
    <property type="entry name" value="DNA methylase specificity domain"/>
    <property type="match status" value="2"/>
</dbReference>
<keyword evidence="2" id="KW-0680">Restriction system</keyword>
<dbReference type="InterPro" id="IPR052021">
    <property type="entry name" value="Type-I_RS_S_subunit"/>
</dbReference>
<evidence type="ECO:0000313" key="6">
    <source>
        <dbReference type="Proteomes" id="UP000316426"/>
    </source>
</evidence>
<evidence type="ECO:0000313" key="5">
    <source>
        <dbReference type="EMBL" id="QDV73722.1"/>
    </source>
</evidence>
<proteinExistence type="inferred from homology"/>
<comment type="similarity">
    <text evidence="1">Belongs to the type-I restriction system S methylase family.</text>
</comment>
<dbReference type="REBASE" id="356353">
    <property type="entry name" value="S.PbaSpa11ORF19220P"/>
</dbReference>